<feature type="chain" id="PRO_5047317885" evidence="1">
    <location>
        <begin position="29"/>
        <end position="457"/>
    </location>
</feature>
<name>A0ABN0XGQ6_9ACTN</name>
<sequence length="457" mass="49708">MKHVTLRRRSAALALSLAALLIPAVADAAAAPSSPASAPDRAVVAGLQRSAHPLRSTEPGGSGADLAAFASMTRGATVVGLGEASHGSKELFTVKDRLFRHLVEREGFSALATEMSWSAAARLDTYVLTGEGDPRQIMREELQDGYSLLDTEELLRMFGWIREHNRTSTHKVRIVGMDVSDAGPEQYERILAWAGTNEPALVPELRRHYTALRALPGGVATRLAAYNALPLAGRKVIAEDAEAAYQLLARAGRQDPRVLQEAWIIFRMAESYTFDTDDPAQLAAAGRQRDRTMAEIAVWWQRQTGDRVVLSAHDGHVSYETVMPAYYPVTTGAVLRELIGGKYLAVGTSLYEGDYRARTSASAAGTFSVGPAAPGSNEYTLDKVRHRDFYVDLRAAGRDPAVRDWLNTARSTFVIPGRYPNRPTPPLALGRAFDVLVHLHKVHASVPVPPADPVTTR</sequence>
<organism evidence="2 3">
    <name type="scientific">Streptomyces blastmyceticus</name>
    <dbReference type="NCBI Taxonomy" id="68180"/>
    <lineage>
        <taxon>Bacteria</taxon>
        <taxon>Bacillati</taxon>
        <taxon>Actinomycetota</taxon>
        <taxon>Actinomycetes</taxon>
        <taxon>Kitasatosporales</taxon>
        <taxon>Streptomycetaceae</taxon>
        <taxon>Streptomyces</taxon>
    </lineage>
</organism>
<reference evidence="2 3" key="1">
    <citation type="journal article" date="2019" name="Int. J. Syst. Evol. Microbiol.">
        <title>The Global Catalogue of Microorganisms (GCM) 10K type strain sequencing project: providing services to taxonomists for standard genome sequencing and annotation.</title>
        <authorList>
            <consortium name="The Broad Institute Genomics Platform"/>
            <consortium name="The Broad Institute Genome Sequencing Center for Infectious Disease"/>
            <person name="Wu L."/>
            <person name="Ma J."/>
        </authorList>
    </citation>
    <scope>NUCLEOTIDE SEQUENCE [LARGE SCALE GENOMIC DNA]</scope>
    <source>
        <strain evidence="2 3">JCM 4565</strain>
    </source>
</reference>
<gene>
    <name evidence="2" type="ORF">GCM10010319_46740</name>
</gene>
<dbReference type="EMBL" id="BAAABW010000026">
    <property type="protein sequence ID" value="GAA0363624.1"/>
    <property type="molecule type" value="Genomic_DNA"/>
</dbReference>
<dbReference type="RefSeq" id="WP_344120574.1">
    <property type="nucleotide sequence ID" value="NZ_BAAABW010000026.1"/>
</dbReference>
<feature type="signal peptide" evidence="1">
    <location>
        <begin position="1"/>
        <end position="28"/>
    </location>
</feature>
<dbReference type="CDD" id="cd14728">
    <property type="entry name" value="Ere-like"/>
    <property type="match status" value="1"/>
</dbReference>
<dbReference type="Pfam" id="PF05139">
    <property type="entry name" value="Erythro_esteras"/>
    <property type="match status" value="1"/>
</dbReference>
<dbReference type="SUPFAM" id="SSF159501">
    <property type="entry name" value="EreA/ChaN-like"/>
    <property type="match status" value="1"/>
</dbReference>
<dbReference type="InterPro" id="IPR052036">
    <property type="entry name" value="Hydrolase/PRTase-associated"/>
</dbReference>
<dbReference type="InterPro" id="IPR014622">
    <property type="entry name" value="UCP036794_erythomycin"/>
</dbReference>
<evidence type="ECO:0000313" key="2">
    <source>
        <dbReference type="EMBL" id="GAA0363624.1"/>
    </source>
</evidence>
<dbReference type="PANTHER" id="PTHR31299:SF0">
    <property type="entry name" value="ESTERASE, PUTATIVE (AFU_ORTHOLOGUE AFUA_1G05850)-RELATED"/>
    <property type="match status" value="1"/>
</dbReference>
<keyword evidence="3" id="KW-1185">Reference proteome</keyword>
<accession>A0ABN0XGQ6</accession>
<dbReference type="Gene3D" id="1.20.1440.30">
    <property type="entry name" value="Biosynthetic Protein domain"/>
    <property type="match status" value="1"/>
</dbReference>
<keyword evidence="1" id="KW-0732">Signal</keyword>
<comment type="caution">
    <text evidence="2">The sequence shown here is derived from an EMBL/GenBank/DDBJ whole genome shotgun (WGS) entry which is preliminary data.</text>
</comment>
<dbReference type="PANTHER" id="PTHR31299">
    <property type="entry name" value="ESTERASE, PUTATIVE (AFU_ORTHOLOGUE AFUA_1G05850)-RELATED"/>
    <property type="match status" value="1"/>
</dbReference>
<dbReference type="Proteomes" id="UP001500063">
    <property type="component" value="Unassembled WGS sequence"/>
</dbReference>
<dbReference type="Gene3D" id="3.30.1870.10">
    <property type="entry name" value="EreA-like, domain 2"/>
    <property type="match status" value="1"/>
</dbReference>
<dbReference type="InterPro" id="IPR007815">
    <property type="entry name" value="Emycin_Estase"/>
</dbReference>
<evidence type="ECO:0000313" key="3">
    <source>
        <dbReference type="Proteomes" id="UP001500063"/>
    </source>
</evidence>
<dbReference type="PIRSF" id="PIRSF036794">
    <property type="entry name" value="UCP_erythr_ester"/>
    <property type="match status" value="1"/>
</dbReference>
<protein>
    <submittedName>
        <fullName evidence="2">Erythromycin esterase family protein</fullName>
    </submittedName>
</protein>
<evidence type="ECO:0000256" key="1">
    <source>
        <dbReference type="SAM" id="SignalP"/>
    </source>
</evidence>
<proteinExistence type="predicted"/>
<dbReference type="Gene3D" id="3.40.1660.10">
    <property type="entry name" value="EreA-like (biosynthetic domain)"/>
    <property type="match status" value="1"/>
</dbReference>